<keyword evidence="1" id="KW-0812">Transmembrane</keyword>
<evidence type="ECO:0000256" key="2">
    <source>
        <dbReference type="SAM" id="SignalP"/>
    </source>
</evidence>
<feature type="chain" id="PRO_5044850772" evidence="2">
    <location>
        <begin position="30"/>
        <end position="134"/>
    </location>
</feature>
<reference evidence="3 4" key="1">
    <citation type="submission" date="2024-02" db="EMBL/GenBank/DDBJ databases">
        <title>Complete sequences of two Paenibacillus sp. strains and one Lysinibacillus strain isolated from the environment on STAA medium highlight biotechnological potential.</title>
        <authorList>
            <person name="Attere S.A."/>
            <person name="Piche L.C."/>
            <person name="Intertaglia L."/>
            <person name="Lami R."/>
            <person name="Charette S.J."/>
            <person name="Vincent A.T."/>
        </authorList>
    </citation>
    <scope>NUCLEOTIDE SEQUENCE [LARGE SCALE GENOMIC DNA]</scope>
    <source>
        <strain evidence="3 4">Y5S-7</strain>
        <plasmid evidence="3 4">pY5S7-1</plasmid>
    </source>
</reference>
<dbReference type="GeneID" id="93479974"/>
<proteinExistence type="predicted"/>
<dbReference type="Proteomes" id="UP001364764">
    <property type="component" value="Plasmid pY5S7-1"/>
</dbReference>
<organism evidence="3 4">
    <name type="scientific">Paenibacillus amylolyticus</name>
    <dbReference type="NCBI Taxonomy" id="1451"/>
    <lineage>
        <taxon>Bacteria</taxon>
        <taxon>Bacillati</taxon>
        <taxon>Bacillota</taxon>
        <taxon>Bacilli</taxon>
        <taxon>Bacillales</taxon>
        <taxon>Paenibacillaceae</taxon>
        <taxon>Paenibacillus</taxon>
    </lineage>
</organism>
<name>A0ABD8B2L0_PAEAM</name>
<feature type="transmembrane region" description="Helical" evidence="1">
    <location>
        <begin position="106"/>
        <end position="129"/>
    </location>
</feature>
<evidence type="ECO:0000256" key="1">
    <source>
        <dbReference type="SAM" id="Phobius"/>
    </source>
</evidence>
<keyword evidence="3" id="KW-0614">Plasmid</keyword>
<geneLocation type="plasmid" evidence="3 4">
    <name>pY5S7-1</name>
</geneLocation>
<keyword evidence="1" id="KW-1133">Transmembrane helix</keyword>
<dbReference type="InterPro" id="IPR007039">
    <property type="entry name" value="TrbC/VirB2"/>
</dbReference>
<accession>A0ABD8B2L0</accession>
<dbReference type="RefSeq" id="WP_223200059.1">
    <property type="nucleotide sequence ID" value="NZ_CP145893.1"/>
</dbReference>
<feature type="transmembrane region" description="Helical" evidence="1">
    <location>
        <begin position="65"/>
        <end position="94"/>
    </location>
</feature>
<dbReference type="AlphaFoldDB" id="A0ABD8B2L0"/>
<dbReference type="Pfam" id="PF04956">
    <property type="entry name" value="TrbC"/>
    <property type="match status" value="1"/>
</dbReference>
<protein>
    <submittedName>
        <fullName evidence="3">TrbC/VirB2 family protein</fullName>
    </submittedName>
</protein>
<feature type="signal peptide" evidence="2">
    <location>
        <begin position="1"/>
        <end position="29"/>
    </location>
</feature>
<gene>
    <name evidence="3" type="ORF">V6668_30875</name>
</gene>
<keyword evidence="2" id="KW-0732">Signal</keyword>
<evidence type="ECO:0000313" key="4">
    <source>
        <dbReference type="Proteomes" id="UP001364764"/>
    </source>
</evidence>
<evidence type="ECO:0000313" key="3">
    <source>
        <dbReference type="EMBL" id="WWP24054.1"/>
    </source>
</evidence>
<dbReference type="EMBL" id="CP145893">
    <property type="protein sequence ID" value="WWP24054.1"/>
    <property type="molecule type" value="Genomic_DNA"/>
</dbReference>
<keyword evidence="1" id="KW-0472">Membrane</keyword>
<sequence>MLKKIVLTLALVFALFPVFGLVVHNSASANGTVIDSELKDGKMYDPNGDVAKKANVDKVNKPLKLIVQIFGGVGGTCFVLAVMYYAVMIIFGSLNPQKAATYWKALLGCAAGAFVFFGAATFADVIAGLSNSAK</sequence>